<dbReference type="PANTHER" id="PTHR24567:SF68">
    <property type="entry name" value="DNA-BINDING TRANSCRIPTIONAL DUAL REGULATOR CRP"/>
    <property type="match status" value="1"/>
</dbReference>
<dbReference type="Gene3D" id="2.60.120.10">
    <property type="entry name" value="Jelly Rolls"/>
    <property type="match status" value="1"/>
</dbReference>
<dbReference type="InterPro" id="IPR000595">
    <property type="entry name" value="cNMP-bd_dom"/>
</dbReference>
<dbReference type="PANTHER" id="PTHR24567">
    <property type="entry name" value="CRP FAMILY TRANSCRIPTIONAL REGULATORY PROTEIN"/>
    <property type="match status" value="1"/>
</dbReference>
<name>A0A437LQK8_9BURK</name>
<evidence type="ECO:0000313" key="4">
    <source>
        <dbReference type="Proteomes" id="UP000288587"/>
    </source>
</evidence>
<protein>
    <submittedName>
        <fullName evidence="3">Cyclic nucleotide-binding domain-containing protein</fullName>
    </submittedName>
</protein>
<evidence type="ECO:0000313" key="3">
    <source>
        <dbReference type="EMBL" id="RVT87705.1"/>
    </source>
</evidence>
<keyword evidence="1" id="KW-0472">Membrane</keyword>
<feature type="transmembrane region" description="Helical" evidence="1">
    <location>
        <begin position="5"/>
        <end position="23"/>
    </location>
</feature>
<evidence type="ECO:0000259" key="2">
    <source>
        <dbReference type="PROSITE" id="PS50042"/>
    </source>
</evidence>
<keyword evidence="1" id="KW-1133">Transmembrane helix</keyword>
<evidence type="ECO:0000256" key="1">
    <source>
        <dbReference type="SAM" id="Phobius"/>
    </source>
</evidence>
<sequence>MTLSIAYAIGFLGAGLMLASYMMKAMLPLRLAALAACVCLVAYGALTQALPTLLLYAALIPINIKKTVQLKRLIKAIEQAKDNTPVSEWLLPHMSRRTVKAGEWLWHKGDPAQEMLYLHSGRLSLVEHDETLEPGVLVGEIGLFAPDNRRTLSLRCETDCVLYALSADALQQLYFQSPKLGFHVMRLIVARLLHDADFPSPAPTEPAKPVVECAPLSVGG</sequence>
<dbReference type="GO" id="GO:0003700">
    <property type="term" value="F:DNA-binding transcription factor activity"/>
    <property type="evidence" value="ECO:0007669"/>
    <property type="project" value="TreeGrafter"/>
</dbReference>
<reference evidence="3 4" key="1">
    <citation type="submission" date="2019-01" db="EMBL/GenBank/DDBJ databases">
        <authorList>
            <person name="Chen W.-M."/>
        </authorList>
    </citation>
    <scope>NUCLEOTIDE SEQUENCE [LARGE SCALE GENOMIC DNA]</scope>
    <source>
        <strain evidence="3 4">CCP-18</strain>
    </source>
</reference>
<dbReference type="AlphaFoldDB" id="A0A437LQK8"/>
<dbReference type="CDD" id="cd00038">
    <property type="entry name" value="CAP_ED"/>
    <property type="match status" value="1"/>
</dbReference>
<feature type="transmembrane region" description="Helical" evidence="1">
    <location>
        <begin position="29"/>
        <end position="62"/>
    </location>
</feature>
<dbReference type="SUPFAM" id="SSF51206">
    <property type="entry name" value="cAMP-binding domain-like"/>
    <property type="match status" value="1"/>
</dbReference>
<dbReference type="InterPro" id="IPR050397">
    <property type="entry name" value="Env_Response_Regulators"/>
</dbReference>
<dbReference type="PROSITE" id="PS50042">
    <property type="entry name" value="CNMP_BINDING_3"/>
    <property type="match status" value="1"/>
</dbReference>
<keyword evidence="4" id="KW-1185">Reference proteome</keyword>
<dbReference type="GO" id="GO:0005829">
    <property type="term" value="C:cytosol"/>
    <property type="evidence" value="ECO:0007669"/>
    <property type="project" value="TreeGrafter"/>
</dbReference>
<comment type="caution">
    <text evidence="3">The sequence shown here is derived from an EMBL/GenBank/DDBJ whole genome shotgun (WGS) entry which is preliminary data.</text>
</comment>
<gene>
    <name evidence="3" type="ORF">EOD73_01365</name>
</gene>
<dbReference type="Pfam" id="PF00027">
    <property type="entry name" value="cNMP_binding"/>
    <property type="match status" value="1"/>
</dbReference>
<dbReference type="InterPro" id="IPR018490">
    <property type="entry name" value="cNMP-bd_dom_sf"/>
</dbReference>
<dbReference type="Proteomes" id="UP000288587">
    <property type="component" value="Unassembled WGS sequence"/>
</dbReference>
<dbReference type="OrthoDB" id="8848858at2"/>
<dbReference type="EMBL" id="SACM01000001">
    <property type="protein sequence ID" value="RVT87705.1"/>
    <property type="molecule type" value="Genomic_DNA"/>
</dbReference>
<accession>A0A437LQK8</accession>
<dbReference type="RefSeq" id="WP_127680152.1">
    <property type="nucleotide sequence ID" value="NZ_SACM01000001.1"/>
</dbReference>
<keyword evidence="1" id="KW-0812">Transmembrane</keyword>
<organism evidence="3 4">
    <name type="scientific">Inhella crocodyli</name>
    <dbReference type="NCBI Taxonomy" id="2499851"/>
    <lineage>
        <taxon>Bacteria</taxon>
        <taxon>Pseudomonadati</taxon>
        <taxon>Pseudomonadota</taxon>
        <taxon>Betaproteobacteria</taxon>
        <taxon>Burkholderiales</taxon>
        <taxon>Sphaerotilaceae</taxon>
        <taxon>Inhella</taxon>
    </lineage>
</organism>
<dbReference type="InterPro" id="IPR014710">
    <property type="entry name" value="RmlC-like_jellyroll"/>
</dbReference>
<dbReference type="SMART" id="SM00100">
    <property type="entry name" value="cNMP"/>
    <property type="match status" value="1"/>
</dbReference>
<feature type="domain" description="Cyclic nucleotide-binding" evidence="2">
    <location>
        <begin position="90"/>
        <end position="173"/>
    </location>
</feature>
<proteinExistence type="predicted"/>